<dbReference type="AlphaFoldDB" id="A0AAV4XLL3"/>
<proteinExistence type="predicted"/>
<keyword evidence="2" id="KW-1185">Reference proteome</keyword>
<dbReference type="Proteomes" id="UP001054945">
    <property type="component" value="Unassembled WGS sequence"/>
</dbReference>
<dbReference type="EMBL" id="BPLR01000439">
    <property type="protein sequence ID" value="GIY94830.1"/>
    <property type="molecule type" value="Genomic_DNA"/>
</dbReference>
<gene>
    <name evidence="1" type="ORF">CEXT_6761</name>
</gene>
<protein>
    <submittedName>
        <fullName evidence="1">Uncharacterized protein</fullName>
    </submittedName>
</protein>
<reference evidence="1 2" key="1">
    <citation type="submission" date="2021-06" db="EMBL/GenBank/DDBJ databases">
        <title>Caerostris extrusa draft genome.</title>
        <authorList>
            <person name="Kono N."/>
            <person name="Arakawa K."/>
        </authorList>
    </citation>
    <scope>NUCLEOTIDE SEQUENCE [LARGE SCALE GENOMIC DNA]</scope>
</reference>
<evidence type="ECO:0000313" key="1">
    <source>
        <dbReference type="EMBL" id="GIY94830.1"/>
    </source>
</evidence>
<evidence type="ECO:0000313" key="2">
    <source>
        <dbReference type="Proteomes" id="UP001054945"/>
    </source>
</evidence>
<accession>A0AAV4XLL3</accession>
<name>A0AAV4XLL3_CAEEX</name>
<feature type="non-terminal residue" evidence="1">
    <location>
        <position position="1"/>
    </location>
</feature>
<sequence>CYFLQWCKDMLKQSAKSPSVAVLHSEVSVAQGHHVEVGSEVPQGCPPSNQLNRSGQPREVSCFFKNNFE</sequence>
<organism evidence="1 2">
    <name type="scientific">Caerostris extrusa</name>
    <name type="common">Bark spider</name>
    <name type="synonym">Caerostris bankana</name>
    <dbReference type="NCBI Taxonomy" id="172846"/>
    <lineage>
        <taxon>Eukaryota</taxon>
        <taxon>Metazoa</taxon>
        <taxon>Ecdysozoa</taxon>
        <taxon>Arthropoda</taxon>
        <taxon>Chelicerata</taxon>
        <taxon>Arachnida</taxon>
        <taxon>Araneae</taxon>
        <taxon>Araneomorphae</taxon>
        <taxon>Entelegynae</taxon>
        <taxon>Araneoidea</taxon>
        <taxon>Araneidae</taxon>
        <taxon>Caerostris</taxon>
    </lineage>
</organism>
<comment type="caution">
    <text evidence="1">The sequence shown here is derived from an EMBL/GenBank/DDBJ whole genome shotgun (WGS) entry which is preliminary data.</text>
</comment>